<dbReference type="EMBL" id="VHII01000005">
    <property type="protein sequence ID" value="KAF1389902.1"/>
    <property type="molecule type" value="Genomic_DNA"/>
</dbReference>
<name>A0A6A5FLH5_PERFL</name>
<keyword evidence="3" id="KW-1185">Reference proteome</keyword>
<dbReference type="Proteomes" id="UP000465112">
    <property type="component" value="Chromosome 5"/>
</dbReference>
<dbReference type="InterPro" id="IPR049012">
    <property type="entry name" value="Mutator_transp_dom"/>
</dbReference>
<comment type="caution">
    <text evidence="2">The sequence shown here is derived from an EMBL/GenBank/DDBJ whole genome shotgun (WGS) entry which is preliminary data.</text>
</comment>
<dbReference type="PANTHER" id="PTHR31751:SF44">
    <property type="entry name" value="SI:CH211-211K8.4-RELATED"/>
    <property type="match status" value="1"/>
</dbReference>
<accession>A0A6A5FLH5</accession>
<evidence type="ECO:0000259" key="1">
    <source>
        <dbReference type="Pfam" id="PF20700"/>
    </source>
</evidence>
<sequence>MSSEPVSTYKDDKYIVFESCLRELFQSCPVCKRQCDVQRRKMGTYVSFTQLCPHCNYSRQWQSQPVVGSTPVGNLHLSAATYFTGSSFIQLEKICKAMNLQIFQYDTFRRHARSFLEPAIIHKWKTDQQHLFQKLQHGGKIGVSGDMRADSPGHSAKYGSYTLMHLDSNRIIDLHLVQSNEVGGSYHMENEGLKRCLDLLDSNGLVVDYIVTDRHPQIQKYLRERSITHFYDVWHFEKGLSKKIEKVAQNKDCGVLKKWLRSIKSHVYWSATSSTSGPEKVAKWMSMVNHIQNVHLHEKPLFPKCQHPDRVSRDPSKWFQPGTMALYKVGKILVNKRVVKDVEKLSHHYQTSSLEAFHSLILRFTPKNVVFPFMGMLCRLYLAAMHYNENADREQATTSAGQPVFKVVFPKSRKGENMWKNL</sequence>
<gene>
    <name evidence="2" type="ORF">PFLUV_G00052400</name>
</gene>
<evidence type="ECO:0000313" key="3">
    <source>
        <dbReference type="Proteomes" id="UP000465112"/>
    </source>
</evidence>
<dbReference type="AlphaFoldDB" id="A0A6A5FLH5"/>
<protein>
    <recommendedName>
        <fullName evidence="1">Mutator-like transposase domain-containing protein</fullName>
    </recommendedName>
</protein>
<dbReference type="PANTHER" id="PTHR31751">
    <property type="entry name" value="SI:CH211-108C17.2-RELATED-RELATED"/>
    <property type="match status" value="1"/>
</dbReference>
<proteinExistence type="predicted"/>
<evidence type="ECO:0000313" key="2">
    <source>
        <dbReference type="EMBL" id="KAF1389902.1"/>
    </source>
</evidence>
<feature type="domain" description="Mutator-like transposase" evidence="1">
    <location>
        <begin position="24"/>
        <end position="175"/>
    </location>
</feature>
<reference evidence="2 3" key="1">
    <citation type="submission" date="2019-06" db="EMBL/GenBank/DDBJ databases">
        <title>A chromosome-scale genome assembly of the European perch, Perca fluviatilis.</title>
        <authorList>
            <person name="Roques C."/>
            <person name="Zahm M."/>
            <person name="Cabau C."/>
            <person name="Klopp C."/>
            <person name="Bouchez O."/>
            <person name="Donnadieu C."/>
            <person name="Kuhl H."/>
            <person name="Gislard M."/>
            <person name="Guendouz S."/>
            <person name="Journot L."/>
            <person name="Haffray P."/>
            <person name="Bestin A."/>
            <person name="Morvezen R."/>
            <person name="Feron R."/>
            <person name="Wen M."/>
            <person name="Jouanno E."/>
            <person name="Herpin A."/>
            <person name="Schartl M."/>
            <person name="Postlethwait J."/>
            <person name="Schaerlinger B."/>
            <person name="Chardard D."/>
            <person name="Lecocq T."/>
            <person name="Poncet C."/>
            <person name="Jaffrelo L."/>
            <person name="Lampietro C."/>
            <person name="Guiguen Y."/>
        </authorList>
    </citation>
    <scope>NUCLEOTIDE SEQUENCE [LARGE SCALE GENOMIC DNA]</scope>
    <source>
        <tissue evidence="2">Blood</tissue>
    </source>
</reference>
<dbReference type="Pfam" id="PF20700">
    <property type="entry name" value="Mutator"/>
    <property type="match status" value="1"/>
</dbReference>
<organism evidence="2 3">
    <name type="scientific">Perca fluviatilis</name>
    <name type="common">European perch</name>
    <dbReference type="NCBI Taxonomy" id="8168"/>
    <lineage>
        <taxon>Eukaryota</taxon>
        <taxon>Metazoa</taxon>
        <taxon>Chordata</taxon>
        <taxon>Craniata</taxon>
        <taxon>Vertebrata</taxon>
        <taxon>Euteleostomi</taxon>
        <taxon>Actinopterygii</taxon>
        <taxon>Neopterygii</taxon>
        <taxon>Teleostei</taxon>
        <taxon>Neoteleostei</taxon>
        <taxon>Acanthomorphata</taxon>
        <taxon>Eupercaria</taxon>
        <taxon>Perciformes</taxon>
        <taxon>Percoidei</taxon>
        <taxon>Percidae</taxon>
        <taxon>Percinae</taxon>
        <taxon>Perca</taxon>
    </lineage>
</organism>